<evidence type="ECO:0000313" key="2">
    <source>
        <dbReference type="EMBL" id="HIH21989.1"/>
    </source>
</evidence>
<evidence type="ECO:0000313" key="3">
    <source>
        <dbReference type="EMBL" id="HIH32895.1"/>
    </source>
</evidence>
<gene>
    <name evidence="2" type="ORF">HA222_05025</name>
    <name evidence="3" type="ORF">HA227_01450</name>
    <name evidence="4" type="ORF">J4478_03200</name>
</gene>
<reference evidence="4" key="3">
    <citation type="submission" date="2021-05" db="EMBL/GenBank/DDBJ databases">
        <title>Protein family content uncovers lineage relationships and bacterial pathway maintenance mechanisms in DPANN archaea.</title>
        <authorList>
            <person name="Castelle C.J."/>
            <person name="Meheust R."/>
            <person name="Jaffe A.L."/>
            <person name="Seitz K."/>
            <person name="Gong X."/>
            <person name="Baker B.J."/>
            <person name="Banfield J.F."/>
        </authorList>
    </citation>
    <scope>NUCLEOTIDE SEQUENCE</scope>
    <source>
        <strain evidence="4">RIFCSPLOWO2_01_FULL_43_13</strain>
    </source>
</reference>
<sequence length="107" mass="12114">MGFLDLLKKSKEEKQGLEKPVEKFSPPLEEKILSLTAQGRASVVFNARKNAERTSFPGYSFNSIGRYIDGIVRGEDKEFVMKKCNLDLLTAEALDKIIEKEADKVLY</sequence>
<comment type="caution">
    <text evidence="3">The sequence shown here is derived from an EMBL/GenBank/DDBJ whole genome shotgun (WGS) entry which is preliminary data.</text>
</comment>
<dbReference type="Proteomes" id="UP000680185">
    <property type="component" value="Unassembled WGS sequence"/>
</dbReference>
<dbReference type="Proteomes" id="UP000590964">
    <property type="component" value="Unassembled WGS sequence"/>
</dbReference>
<feature type="region of interest" description="Disordered" evidence="1">
    <location>
        <begin position="1"/>
        <end position="22"/>
    </location>
</feature>
<name>A0A7J4KWS2_9ARCH</name>
<dbReference type="Proteomes" id="UP000527315">
    <property type="component" value="Unassembled WGS sequence"/>
</dbReference>
<evidence type="ECO:0000256" key="1">
    <source>
        <dbReference type="SAM" id="MobiDB-lite"/>
    </source>
</evidence>
<accession>A0A7J4KWS2</accession>
<evidence type="ECO:0000313" key="4">
    <source>
        <dbReference type="EMBL" id="MBS3058385.1"/>
    </source>
</evidence>
<dbReference type="EMBL" id="DUFJ01000037">
    <property type="protein sequence ID" value="HIH32895.1"/>
    <property type="molecule type" value="Genomic_DNA"/>
</dbReference>
<reference evidence="2 5" key="1">
    <citation type="journal article" date="2020" name="bioRxiv">
        <title>A rank-normalized archaeal taxonomy based on genome phylogeny resolves widespread incomplete and uneven classifications.</title>
        <authorList>
            <person name="Rinke C."/>
            <person name="Chuvochina M."/>
            <person name="Mussig A.J."/>
            <person name="Chaumeil P.-A."/>
            <person name="Waite D.W."/>
            <person name="Whitman W.B."/>
            <person name="Parks D.H."/>
            <person name="Hugenholtz P."/>
        </authorList>
    </citation>
    <scope>NUCLEOTIDE SEQUENCE [LARGE SCALE GENOMIC DNA]</scope>
    <source>
        <strain evidence="2">UBA10191</strain>
    </source>
</reference>
<reference evidence="4" key="2">
    <citation type="submission" date="2021-03" db="EMBL/GenBank/DDBJ databases">
        <authorList>
            <person name="Jaffe A."/>
        </authorList>
    </citation>
    <scope>NUCLEOTIDE SEQUENCE</scope>
    <source>
        <strain evidence="4">RIFCSPLOWO2_01_FULL_43_13</strain>
    </source>
</reference>
<proteinExistence type="predicted"/>
<dbReference type="EMBL" id="JAGVWB010000021">
    <property type="protein sequence ID" value="MBS3058385.1"/>
    <property type="molecule type" value="Genomic_DNA"/>
</dbReference>
<dbReference type="EMBL" id="DUFW01000088">
    <property type="protein sequence ID" value="HIH21989.1"/>
    <property type="molecule type" value="Genomic_DNA"/>
</dbReference>
<evidence type="ECO:0000313" key="5">
    <source>
        <dbReference type="Proteomes" id="UP000527315"/>
    </source>
</evidence>
<dbReference type="AlphaFoldDB" id="A0A7J4KWS2"/>
<organism evidence="3 5">
    <name type="scientific">Candidatus Iainarchaeum sp</name>
    <dbReference type="NCBI Taxonomy" id="3101447"/>
    <lineage>
        <taxon>Archaea</taxon>
        <taxon>Candidatus Iainarchaeota</taxon>
        <taxon>Candidatus Iainarchaeia</taxon>
        <taxon>Candidatus Iainarchaeales</taxon>
        <taxon>Candidatus Iainarchaeaceae</taxon>
        <taxon>Candidatus Iainarchaeum</taxon>
    </lineage>
</organism>
<protein>
    <submittedName>
        <fullName evidence="3">Uncharacterized protein</fullName>
    </submittedName>
</protein>